<dbReference type="PANTHER" id="PTHR40621:SF11">
    <property type="entry name" value="TRANSCRIPTION FACTOR KAPC-RELATED"/>
    <property type="match status" value="1"/>
</dbReference>
<comment type="function">
    <text evidence="1">Putative transcription factor.</text>
</comment>
<evidence type="ECO:0000256" key="10">
    <source>
        <dbReference type="SAM" id="MobiDB-lite"/>
    </source>
</evidence>
<feature type="compositionally biased region" description="Low complexity" evidence="10">
    <location>
        <begin position="65"/>
        <end position="74"/>
    </location>
</feature>
<comment type="caution">
    <text evidence="12">The sequence shown here is derived from an EMBL/GenBank/DDBJ whole genome shotgun (WGS) entry which is preliminary data.</text>
</comment>
<reference evidence="12" key="2">
    <citation type="submission" date="2023-01" db="EMBL/GenBank/DDBJ databases">
        <authorList>
            <person name="Petersen C."/>
        </authorList>
    </citation>
    <scope>NUCLEOTIDE SEQUENCE</scope>
    <source>
        <strain evidence="12">IBT 17514</strain>
    </source>
</reference>
<feature type="region of interest" description="Disordered" evidence="10">
    <location>
        <begin position="234"/>
        <end position="279"/>
    </location>
</feature>
<dbReference type="InterPro" id="IPR004827">
    <property type="entry name" value="bZIP"/>
</dbReference>
<evidence type="ECO:0000256" key="5">
    <source>
        <dbReference type="ARBA" id="ARBA00023125"/>
    </source>
</evidence>
<accession>A0AAD6MW15</accession>
<dbReference type="SMART" id="SM00338">
    <property type="entry name" value="BRLZ"/>
    <property type="match status" value="1"/>
</dbReference>
<sequence>MQPALAPAPHPSMQSSAQDHADQVLHDQLLAAQHQLQGRHQGGPGPQQHMAPNTASPRDQANIDPAISGAAMMGAPPPQTPTQPQQGSPESGTPKSYGKRELSTSKRAAQNRAAQRAFRQRKETYIRKLEDENKNIDGYKDTMSKLMNENYALRDHIITLQTRLMEAQVEVPDLPPNIDLNQQPRHDLALTGMTGGPGSVTANNGQPQQAQHPGSVNDDMNSLNRIAVAGLGMRKHPDETNFMGNNFQPNKRARPDENTTDPDLVAKQEGQHPHGLPMA</sequence>
<keyword evidence="5" id="KW-0238">DNA-binding</keyword>
<feature type="compositionally biased region" description="Low complexity" evidence="10">
    <location>
        <begin position="107"/>
        <end position="117"/>
    </location>
</feature>
<feature type="compositionally biased region" description="Low complexity" evidence="10">
    <location>
        <begin position="26"/>
        <end position="39"/>
    </location>
</feature>
<dbReference type="AlphaFoldDB" id="A0AAD6MW15"/>
<dbReference type="PANTHER" id="PTHR40621">
    <property type="entry name" value="TRANSCRIPTION FACTOR KAPC-RELATED"/>
    <property type="match status" value="1"/>
</dbReference>
<feature type="domain" description="BZIP" evidence="11">
    <location>
        <begin position="106"/>
        <end position="121"/>
    </location>
</feature>
<evidence type="ECO:0000313" key="12">
    <source>
        <dbReference type="EMBL" id="KAJ5727019.1"/>
    </source>
</evidence>
<evidence type="ECO:0000259" key="11">
    <source>
        <dbReference type="PROSITE" id="PS00036"/>
    </source>
</evidence>
<dbReference type="Proteomes" id="UP001215712">
    <property type="component" value="Unassembled WGS sequence"/>
</dbReference>
<evidence type="ECO:0000256" key="8">
    <source>
        <dbReference type="ARBA" id="ARBA00044067"/>
    </source>
</evidence>
<dbReference type="GO" id="GO:0090575">
    <property type="term" value="C:RNA polymerase II transcription regulator complex"/>
    <property type="evidence" value="ECO:0007669"/>
    <property type="project" value="TreeGrafter"/>
</dbReference>
<evidence type="ECO:0000256" key="9">
    <source>
        <dbReference type="SAM" id="Coils"/>
    </source>
</evidence>
<keyword evidence="13" id="KW-1185">Reference proteome</keyword>
<keyword evidence="6" id="KW-0804">Transcription</keyword>
<evidence type="ECO:0000256" key="6">
    <source>
        <dbReference type="ARBA" id="ARBA00023163"/>
    </source>
</evidence>
<comment type="subcellular location">
    <subcellularLocation>
        <location evidence="2">Nucleus</location>
    </subcellularLocation>
</comment>
<dbReference type="GO" id="GO:0001228">
    <property type="term" value="F:DNA-binding transcription activator activity, RNA polymerase II-specific"/>
    <property type="evidence" value="ECO:0007669"/>
    <property type="project" value="TreeGrafter"/>
</dbReference>
<keyword evidence="4" id="KW-0805">Transcription regulation</keyword>
<dbReference type="InterPro" id="IPR046347">
    <property type="entry name" value="bZIP_sf"/>
</dbReference>
<evidence type="ECO:0000256" key="3">
    <source>
        <dbReference type="ARBA" id="ARBA00007163"/>
    </source>
</evidence>
<dbReference type="Pfam" id="PF00170">
    <property type="entry name" value="bZIP_1"/>
    <property type="match status" value="1"/>
</dbReference>
<keyword evidence="9" id="KW-0175">Coiled coil</keyword>
<keyword evidence="7" id="KW-0539">Nucleus</keyword>
<dbReference type="GO" id="GO:0000976">
    <property type="term" value="F:transcription cis-regulatory region binding"/>
    <property type="evidence" value="ECO:0007669"/>
    <property type="project" value="InterPro"/>
</dbReference>
<protein>
    <recommendedName>
        <fullName evidence="8">Putative transcription factor kapC</fullName>
    </recommendedName>
</protein>
<feature type="coiled-coil region" evidence="9">
    <location>
        <begin position="122"/>
        <end position="149"/>
    </location>
</feature>
<comment type="similarity">
    <text evidence="3">Belongs to the bZIP family.</text>
</comment>
<feature type="compositionally biased region" description="Polar residues" evidence="10">
    <location>
        <begin position="200"/>
        <end position="221"/>
    </location>
</feature>
<feature type="region of interest" description="Disordered" evidence="10">
    <location>
        <begin position="189"/>
        <end position="221"/>
    </location>
</feature>
<feature type="region of interest" description="Disordered" evidence="10">
    <location>
        <begin position="1"/>
        <end position="120"/>
    </location>
</feature>
<evidence type="ECO:0000256" key="4">
    <source>
        <dbReference type="ARBA" id="ARBA00023015"/>
    </source>
</evidence>
<organism evidence="12 13">
    <name type="scientific">Penicillium malachiteum</name>
    <dbReference type="NCBI Taxonomy" id="1324776"/>
    <lineage>
        <taxon>Eukaryota</taxon>
        <taxon>Fungi</taxon>
        <taxon>Dikarya</taxon>
        <taxon>Ascomycota</taxon>
        <taxon>Pezizomycotina</taxon>
        <taxon>Eurotiomycetes</taxon>
        <taxon>Eurotiomycetidae</taxon>
        <taxon>Eurotiales</taxon>
        <taxon>Aspergillaceae</taxon>
        <taxon>Penicillium</taxon>
    </lineage>
</organism>
<evidence type="ECO:0000256" key="7">
    <source>
        <dbReference type="ARBA" id="ARBA00023242"/>
    </source>
</evidence>
<dbReference type="SUPFAM" id="SSF57959">
    <property type="entry name" value="Leucine zipper domain"/>
    <property type="match status" value="1"/>
</dbReference>
<evidence type="ECO:0000256" key="1">
    <source>
        <dbReference type="ARBA" id="ARBA00004049"/>
    </source>
</evidence>
<dbReference type="EMBL" id="JAQJAN010000007">
    <property type="protein sequence ID" value="KAJ5727019.1"/>
    <property type="molecule type" value="Genomic_DNA"/>
</dbReference>
<evidence type="ECO:0000313" key="13">
    <source>
        <dbReference type="Proteomes" id="UP001215712"/>
    </source>
</evidence>
<proteinExistence type="inferred from homology"/>
<feature type="compositionally biased region" description="Pro residues" evidence="10">
    <location>
        <begin position="1"/>
        <end position="10"/>
    </location>
</feature>
<dbReference type="InterPro" id="IPR050936">
    <property type="entry name" value="AP-1-like"/>
</dbReference>
<dbReference type="PROSITE" id="PS00036">
    <property type="entry name" value="BZIP_BASIC"/>
    <property type="match status" value="1"/>
</dbReference>
<evidence type="ECO:0000256" key="2">
    <source>
        <dbReference type="ARBA" id="ARBA00004123"/>
    </source>
</evidence>
<reference evidence="12" key="1">
    <citation type="journal article" date="2023" name="IMA Fungus">
        <title>Comparative genomic study of the Penicillium genus elucidates a diverse pangenome and 15 lateral gene transfer events.</title>
        <authorList>
            <person name="Petersen C."/>
            <person name="Sorensen T."/>
            <person name="Nielsen M.R."/>
            <person name="Sondergaard T.E."/>
            <person name="Sorensen J.L."/>
            <person name="Fitzpatrick D.A."/>
            <person name="Frisvad J.C."/>
            <person name="Nielsen K.L."/>
        </authorList>
    </citation>
    <scope>NUCLEOTIDE SEQUENCE</scope>
    <source>
        <strain evidence="12">IBT 17514</strain>
    </source>
</reference>
<dbReference type="Gene3D" id="1.20.5.170">
    <property type="match status" value="1"/>
</dbReference>
<gene>
    <name evidence="12" type="ORF">N7493_006046</name>
</gene>
<name>A0AAD6MW15_9EURO</name>